<sequence length="404" mass="45424">MRSIVNINFIEKSIIVFFGFSVFTSKAGLNISVALLLILFAYSCISNKSYRAQVASNKIFILSALLYVIGLLSTIIYPSSAADTIYFARKAAFLLAIPCLFMLNMKKENKELAIRSLCTGFIVAALYVGYQAITLGGWEGERIASFLDVGRWSEVLTYFIVFLFPLALDGKEQKNRRIIFFCLILIGFICLVLSGSRGGMVASFTVSVLYLLSYKRNILLKLSAAMLVILPLLMFMFPSKVGVIQDRIVSITDTTSNESNTARIKMWEAGYLFALDKYDNNPRAFFFGNGPINFEKEYTSFINSTNKNITNSYIYFSFKDNHNGVLDAANKLGVVYELFFLLLVALIAAKILKANPNIKYSGLSVILAFFIIGVFYTNQLEYQTICMFYFISIALPRMQENTHA</sequence>
<comment type="subcellular location">
    <subcellularLocation>
        <location evidence="1">Membrane</location>
        <topology evidence="1">Multi-pass membrane protein</topology>
    </subcellularLocation>
</comment>
<dbReference type="InterPro" id="IPR051533">
    <property type="entry name" value="WaaL-like"/>
</dbReference>
<dbReference type="Pfam" id="PF04932">
    <property type="entry name" value="Wzy_C"/>
    <property type="match status" value="1"/>
</dbReference>
<evidence type="ECO:0000313" key="7">
    <source>
        <dbReference type="EMBL" id="RWX54375.1"/>
    </source>
</evidence>
<feature type="transmembrane region" description="Helical" evidence="5">
    <location>
        <begin position="334"/>
        <end position="352"/>
    </location>
</feature>
<feature type="transmembrane region" description="Helical" evidence="5">
    <location>
        <begin position="180"/>
        <end position="212"/>
    </location>
</feature>
<dbReference type="EMBL" id="RJLM01000007">
    <property type="protein sequence ID" value="RWX54375.1"/>
    <property type="molecule type" value="Genomic_DNA"/>
</dbReference>
<comment type="caution">
    <text evidence="7">The sequence shown here is derived from an EMBL/GenBank/DDBJ whole genome shotgun (WGS) entry which is preliminary data.</text>
</comment>
<reference evidence="7 8" key="1">
    <citation type="submission" date="2018-11" db="EMBL/GenBank/DDBJ databases">
        <title>Photobacterium sp. BEI247 sp. nov., a marine bacterium isolated from Yongle Blue Hole in the South China Sea.</title>
        <authorList>
            <person name="Wang X."/>
        </authorList>
    </citation>
    <scope>NUCLEOTIDE SEQUENCE [LARGE SCALE GENOMIC DNA]</scope>
    <source>
        <strain evidence="8">BEI247</strain>
    </source>
</reference>
<feature type="domain" description="O-antigen ligase-related" evidence="6">
    <location>
        <begin position="183"/>
        <end position="335"/>
    </location>
</feature>
<keyword evidence="3 5" id="KW-1133">Transmembrane helix</keyword>
<feature type="transmembrane region" description="Helical" evidence="5">
    <location>
        <begin position="27"/>
        <end position="47"/>
    </location>
</feature>
<feature type="transmembrane region" description="Helical" evidence="5">
    <location>
        <begin position="85"/>
        <end position="105"/>
    </location>
</feature>
<gene>
    <name evidence="7" type="ORF">EDI28_17265</name>
</gene>
<dbReference type="OrthoDB" id="5877873at2"/>
<proteinExistence type="predicted"/>
<protein>
    <recommendedName>
        <fullName evidence="6">O-antigen ligase-related domain-containing protein</fullName>
    </recommendedName>
</protein>
<dbReference type="InterPro" id="IPR007016">
    <property type="entry name" value="O-antigen_ligase-rel_domated"/>
</dbReference>
<dbReference type="PANTHER" id="PTHR37422">
    <property type="entry name" value="TEICHURONIC ACID BIOSYNTHESIS PROTEIN TUAE"/>
    <property type="match status" value="1"/>
</dbReference>
<dbReference type="RefSeq" id="WP_128785100.1">
    <property type="nucleotide sequence ID" value="NZ_RJLM01000007.1"/>
</dbReference>
<keyword evidence="2 5" id="KW-0812">Transmembrane</keyword>
<feature type="transmembrane region" description="Helical" evidence="5">
    <location>
        <begin position="358"/>
        <end position="377"/>
    </location>
</feature>
<evidence type="ECO:0000256" key="4">
    <source>
        <dbReference type="ARBA" id="ARBA00023136"/>
    </source>
</evidence>
<dbReference type="Proteomes" id="UP000287563">
    <property type="component" value="Unassembled WGS sequence"/>
</dbReference>
<feature type="transmembrane region" description="Helical" evidence="5">
    <location>
        <begin position="218"/>
        <end position="237"/>
    </location>
</feature>
<dbReference type="PANTHER" id="PTHR37422:SF17">
    <property type="entry name" value="O-ANTIGEN LIGASE"/>
    <property type="match status" value="1"/>
</dbReference>
<dbReference type="GO" id="GO:0016020">
    <property type="term" value="C:membrane"/>
    <property type="evidence" value="ECO:0007669"/>
    <property type="project" value="UniProtKB-SubCell"/>
</dbReference>
<evidence type="ECO:0000256" key="5">
    <source>
        <dbReference type="SAM" id="Phobius"/>
    </source>
</evidence>
<evidence type="ECO:0000259" key="6">
    <source>
        <dbReference type="Pfam" id="PF04932"/>
    </source>
</evidence>
<feature type="transmembrane region" description="Helical" evidence="5">
    <location>
        <begin position="112"/>
        <end position="130"/>
    </location>
</feature>
<evidence type="ECO:0000256" key="3">
    <source>
        <dbReference type="ARBA" id="ARBA00022989"/>
    </source>
</evidence>
<evidence type="ECO:0000313" key="8">
    <source>
        <dbReference type="Proteomes" id="UP000287563"/>
    </source>
</evidence>
<evidence type="ECO:0000256" key="1">
    <source>
        <dbReference type="ARBA" id="ARBA00004141"/>
    </source>
</evidence>
<feature type="transmembrane region" description="Helical" evidence="5">
    <location>
        <begin position="150"/>
        <end position="168"/>
    </location>
</feature>
<accession>A0A3S3RZP8</accession>
<evidence type="ECO:0000256" key="2">
    <source>
        <dbReference type="ARBA" id="ARBA00022692"/>
    </source>
</evidence>
<name>A0A3S3RZP8_9GAMM</name>
<dbReference type="AlphaFoldDB" id="A0A3S3RZP8"/>
<feature type="transmembrane region" description="Helical" evidence="5">
    <location>
        <begin position="59"/>
        <end position="79"/>
    </location>
</feature>
<keyword evidence="8" id="KW-1185">Reference proteome</keyword>
<organism evidence="7 8">
    <name type="scientific">Photobacterium chitinilyticum</name>
    <dbReference type="NCBI Taxonomy" id="2485123"/>
    <lineage>
        <taxon>Bacteria</taxon>
        <taxon>Pseudomonadati</taxon>
        <taxon>Pseudomonadota</taxon>
        <taxon>Gammaproteobacteria</taxon>
        <taxon>Vibrionales</taxon>
        <taxon>Vibrionaceae</taxon>
        <taxon>Photobacterium</taxon>
    </lineage>
</organism>
<keyword evidence="4 5" id="KW-0472">Membrane</keyword>